<evidence type="ECO:0000256" key="1">
    <source>
        <dbReference type="SAM" id="MobiDB-lite"/>
    </source>
</evidence>
<sequence>MNTTTIKKYDPFLSAEQEPPPGPSYVGGGNPQLTLSSSTCLSPCKNLKHARCCFCSPSRQTKISAGTYALQLLPEGLTCLVGGGSGMSRHGSRKVPQNFFLDLKAKTRPSSRRPHRSAAVRPSTYIPPQHLSARLRTYSRAEYVGRR</sequence>
<evidence type="ECO:0000313" key="2">
    <source>
        <dbReference type="EMBL" id="MPC11841.1"/>
    </source>
</evidence>
<comment type="caution">
    <text evidence="2">The sequence shown here is derived from an EMBL/GenBank/DDBJ whole genome shotgun (WGS) entry which is preliminary data.</text>
</comment>
<gene>
    <name evidence="2" type="ORF">E2C01_004515</name>
</gene>
<dbReference type="EMBL" id="VSRR010000184">
    <property type="protein sequence ID" value="MPC11841.1"/>
    <property type="molecule type" value="Genomic_DNA"/>
</dbReference>
<dbReference type="AlphaFoldDB" id="A0A5B7CSJ2"/>
<reference evidence="2 3" key="1">
    <citation type="submission" date="2019-05" db="EMBL/GenBank/DDBJ databases">
        <title>Another draft genome of Portunus trituberculatus and its Hox gene families provides insights of decapod evolution.</title>
        <authorList>
            <person name="Jeong J.-H."/>
            <person name="Song I."/>
            <person name="Kim S."/>
            <person name="Choi T."/>
            <person name="Kim D."/>
            <person name="Ryu S."/>
            <person name="Kim W."/>
        </authorList>
    </citation>
    <scope>NUCLEOTIDE SEQUENCE [LARGE SCALE GENOMIC DNA]</scope>
    <source>
        <tissue evidence="2">Muscle</tissue>
    </source>
</reference>
<feature type="region of interest" description="Disordered" evidence="1">
    <location>
        <begin position="1"/>
        <end position="29"/>
    </location>
</feature>
<proteinExistence type="predicted"/>
<name>A0A5B7CSJ2_PORTR</name>
<organism evidence="2 3">
    <name type="scientific">Portunus trituberculatus</name>
    <name type="common">Swimming crab</name>
    <name type="synonym">Neptunus trituberculatus</name>
    <dbReference type="NCBI Taxonomy" id="210409"/>
    <lineage>
        <taxon>Eukaryota</taxon>
        <taxon>Metazoa</taxon>
        <taxon>Ecdysozoa</taxon>
        <taxon>Arthropoda</taxon>
        <taxon>Crustacea</taxon>
        <taxon>Multicrustacea</taxon>
        <taxon>Malacostraca</taxon>
        <taxon>Eumalacostraca</taxon>
        <taxon>Eucarida</taxon>
        <taxon>Decapoda</taxon>
        <taxon>Pleocyemata</taxon>
        <taxon>Brachyura</taxon>
        <taxon>Eubrachyura</taxon>
        <taxon>Portunoidea</taxon>
        <taxon>Portunidae</taxon>
        <taxon>Portuninae</taxon>
        <taxon>Portunus</taxon>
    </lineage>
</organism>
<dbReference type="Proteomes" id="UP000324222">
    <property type="component" value="Unassembled WGS sequence"/>
</dbReference>
<evidence type="ECO:0000313" key="3">
    <source>
        <dbReference type="Proteomes" id="UP000324222"/>
    </source>
</evidence>
<protein>
    <submittedName>
        <fullName evidence="2">Uncharacterized protein</fullName>
    </submittedName>
</protein>
<keyword evidence="3" id="KW-1185">Reference proteome</keyword>
<accession>A0A5B7CSJ2</accession>